<reference evidence="1 2" key="1">
    <citation type="submission" date="2019-05" db="EMBL/GenBank/DDBJ databases">
        <title>Another draft genome of Portunus trituberculatus and its Hox gene families provides insights of decapod evolution.</title>
        <authorList>
            <person name="Jeong J.-H."/>
            <person name="Song I."/>
            <person name="Kim S."/>
            <person name="Choi T."/>
            <person name="Kim D."/>
            <person name="Ryu S."/>
            <person name="Kim W."/>
        </authorList>
    </citation>
    <scope>NUCLEOTIDE SEQUENCE [LARGE SCALE GENOMIC DNA]</scope>
    <source>
        <tissue evidence="1">Muscle</tissue>
    </source>
</reference>
<evidence type="ECO:0000313" key="2">
    <source>
        <dbReference type="Proteomes" id="UP000324222"/>
    </source>
</evidence>
<dbReference type="EMBL" id="VSRR010000017">
    <property type="protein sequence ID" value="MPC08096.1"/>
    <property type="molecule type" value="Genomic_DNA"/>
</dbReference>
<name>A0A5B7CI25_PORTR</name>
<accession>A0A5B7CI25</accession>
<gene>
    <name evidence="1" type="ORF">E2C01_000671</name>
</gene>
<proteinExistence type="predicted"/>
<protein>
    <submittedName>
        <fullName evidence="1">Uncharacterized protein</fullName>
    </submittedName>
</protein>
<evidence type="ECO:0000313" key="1">
    <source>
        <dbReference type="EMBL" id="MPC08096.1"/>
    </source>
</evidence>
<dbReference type="Proteomes" id="UP000324222">
    <property type="component" value="Unassembled WGS sequence"/>
</dbReference>
<organism evidence="1 2">
    <name type="scientific">Portunus trituberculatus</name>
    <name type="common">Swimming crab</name>
    <name type="synonym">Neptunus trituberculatus</name>
    <dbReference type="NCBI Taxonomy" id="210409"/>
    <lineage>
        <taxon>Eukaryota</taxon>
        <taxon>Metazoa</taxon>
        <taxon>Ecdysozoa</taxon>
        <taxon>Arthropoda</taxon>
        <taxon>Crustacea</taxon>
        <taxon>Multicrustacea</taxon>
        <taxon>Malacostraca</taxon>
        <taxon>Eumalacostraca</taxon>
        <taxon>Eucarida</taxon>
        <taxon>Decapoda</taxon>
        <taxon>Pleocyemata</taxon>
        <taxon>Brachyura</taxon>
        <taxon>Eubrachyura</taxon>
        <taxon>Portunoidea</taxon>
        <taxon>Portunidae</taxon>
        <taxon>Portuninae</taxon>
        <taxon>Portunus</taxon>
    </lineage>
</organism>
<dbReference type="AlphaFoldDB" id="A0A5B7CI25"/>
<keyword evidence="2" id="KW-1185">Reference proteome</keyword>
<comment type="caution">
    <text evidence="1">The sequence shown here is derived from an EMBL/GenBank/DDBJ whole genome shotgun (WGS) entry which is preliminary data.</text>
</comment>
<sequence>MKCMSQGSSEEAELYQDIETNLQHNVVPPVTGLSGVWRGRCLQFCLPLGGRWLGRGGGGVALASCAPTPPSTICFVSQKRIRNTPTLQVGEFPLNVDV</sequence>